<keyword evidence="2" id="KW-1003">Cell membrane</keyword>
<reference evidence="10 11" key="1">
    <citation type="journal article" date="2022" name="Allergy">
        <title>Genome assembly and annotation of Periplaneta americana reveal a comprehensive cockroach allergen profile.</title>
        <authorList>
            <person name="Wang L."/>
            <person name="Xiong Q."/>
            <person name="Saelim N."/>
            <person name="Wang L."/>
            <person name="Nong W."/>
            <person name="Wan A.T."/>
            <person name="Shi M."/>
            <person name="Liu X."/>
            <person name="Cao Q."/>
            <person name="Hui J.H.L."/>
            <person name="Sookrung N."/>
            <person name="Leung T.F."/>
            <person name="Tungtrongchitr A."/>
            <person name="Tsui S.K.W."/>
        </authorList>
    </citation>
    <scope>NUCLEOTIDE SEQUENCE [LARGE SCALE GENOMIC DNA]</scope>
    <source>
        <strain evidence="10">PWHHKU_190912</strain>
    </source>
</reference>
<keyword evidence="7" id="KW-0325">Glycoprotein</keyword>
<dbReference type="Proteomes" id="UP001148838">
    <property type="component" value="Unassembled WGS sequence"/>
</dbReference>
<accession>A0ABQ8SBI0</accession>
<dbReference type="Gene3D" id="1.10.287.70">
    <property type="match status" value="1"/>
</dbReference>
<dbReference type="Pfam" id="PF24061">
    <property type="entry name" value="LBD_receptor"/>
    <property type="match status" value="1"/>
</dbReference>
<keyword evidence="6" id="KW-0675">Receptor</keyword>
<feature type="transmembrane region" description="Helical" evidence="8">
    <location>
        <begin position="347"/>
        <end position="372"/>
    </location>
</feature>
<feature type="transmembrane region" description="Helical" evidence="8">
    <location>
        <begin position="604"/>
        <end position="625"/>
    </location>
</feature>
<organism evidence="10 11">
    <name type="scientific">Periplaneta americana</name>
    <name type="common">American cockroach</name>
    <name type="synonym">Blatta americana</name>
    <dbReference type="NCBI Taxonomy" id="6978"/>
    <lineage>
        <taxon>Eukaryota</taxon>
        <taxon>Metazoa</taxon>
        <taxon>Ecdysozoa</taxon>
        <taxon>Arthropoda</taxon>
        <taxon>Hexapoda</taxon>
        <taxon>Insecta</taxon>
        <taxon>Pterygota</taxon>
        <taxon>Neoptera</taxon>
        <taxon>Polyneoptera</taxon>
        <taxon>Dictyoptera</taxon>
        <taxon>Blattodea</taxon>
        <taxon>Blattoidea</taxon>
        <taxon>Blattidae</taxon>
        <taxon>Blattinae</taxon>
        <taxon>Periplaneta</taxon>
    </lineage>
</organism>
<protein>
    <recommendedName>
        <fullName evidence="9">Putative ionotropic receptor ligand binding domain-containing protein</fullName>
    </recommendedName>
</protein>
<evidence type="ECO:0000256" key="3">
    <source>
        <dbReference type="ARBA" id="ARBA00022692"/>
    </source>
</evidence>
<dbReference type="PANTHER" id="PTHR42643:SF24">
    <property type="entry name" value="IONOTROPIC RECEPTOR 60A"/>
    <property type="match status" value="1"/>
</dbReference>
<dbReference type="SUPFAM" id="SSF53850">
    <property type="entry name" value="Periplasmic binding protein-like II"/>
    <property type="match status" value="1"/>
</dbReference>
<dbReference type="InterPro" id="IPR052192">
    <property type="entry name" value="Insect_Ionotropic_Sensory_Rcpt"/>
</dbReference>
<keyword evidence="4 8" id="KW-1133">Transmembrane helix</keyword>
<evidence type="ECO:0000256" key="6">
    <source>
        <dbReference type="ARBA" id="ARBA00023170"/>
    </source>
</evidence>
<dbReference type="PANTHER" id="PTHR42643">
    <property type="entry name" value="IONOTROPIC RECEPTOR 20A-RELATED"/>
    <property type="match status" value="1"/>
</dbReference>
<proteinExistence type="predicted"/>
<evidence type="ECO:0000256" key="4">
    <source>
        <dbReference type="ARBA" id="ARBA00022989"/>
    </source>
</evidence>
<evidence type="ECO:0000259" key="9">
    <source>
        <dbReference type="Pfam" id="PF24061"/>
    </source>
</evidence>
<evidence type="ECO:0000256" key="7">
    <source>
        <dbReference type="ARBA" id="ARBA00023180"/>
    </source>
</evidence>
<sequence length="632" mass="72334">MAGLCESGNEPADSLNVIYNGLTDNRKSLQPLGDQIDVTQLVKLMLKKMSENSLWSTLVFQQYSEIEVLDTFFVYDYCNYVIFVWPHDEVDIYQVLEDQLNTFKELTSWNPRGKFIVLVINHAEESPQVLAKNILQMLWVLSKVVNVIVLVAQVHSSSPHNGVQDVLEKTTPTSDLYTYFPYRDERCGEVTDVVLIDFCFGEHSAFHRNADLFPEKIPTDFKGCPIKVGTIGFDPYVTVVENYTLEDHTRVYKVRGLLIDIVVISIERMNIEIKFLPPTQDLNADEYLRELSYISEGNSDITIGIIPSIPMVLLPDFEPTIQYDFTEINWLVPCPSHSTRVKKVMSLFTLSVWLLIVCVKVVVTLVFSSSIYTSKDSSGNRMTVSRSFYDVWAVFMSVSVPKMPETTNRRMLFFIYVCYSFAISIIFQVYFVTFLVEPGYEKNLETFDELLSSNLKYGYIDSIEMAMSTSDYRDNTKFPESRRVDCSDVTKCMKRVMLDRDIATITAPIAAHYTASTLGVNDDNKAVCFLKGRLAFFGNIALLPKGSPLLPHLNIVIRRTIEGGIVDKFWEETKHIARLTSEKRTLDDESDLYFVFSLSHLSPVFVLLFAGHFICFFVFILEVTWKRVSWSS</sequence>
<feature type="domain" description="Putative ionotropic receptor ligand binding" evidence="9">
    <location>
        <begin position="90"/>
        <end position="217"/>
    </location>
</feature>
<keyword evidence="3 8" id="KW-0812">Transmembrane</keyword>
<feature type="transmembrane region" description="Helical" evidence="8">
    <location>
        <begin position="413"/>
        <end position="436"/>
    </location>
</feature>
<evidence type="ECO:0000313" key="11">
    <source>
        <dbReference type="Proteomes" id="UP001148838"/>
    </source>
</evidence>
<comment type="subcellular location">
    <subcellularLocation>
        <location evidence="1">Cell membrane</location>
        <topology evidence="1">Multi-pass membrane protein</topology>
    </subcellularLocation>
</comment>
<dbReference type="EMBL" id="JAJSOF020000031">
    <property type="protein sequence ID" value="KAJ4431191.1"/>
    <property type="molecule type" value="Genomic_DNA"/>
</dbReference>
<evidence type="ECO:0000256" key="1">
    <source>
        <dbReference type="ARBA" id="ARBA00004651"/>
    </source>
</evidence>
<evidence type="ECO:0000313" key="10">
    <source>
        <dbReference type="EMBL" id="KAJ4431191.1"/>
    </source>
</evidence>
<name>A0ABQ8SBI0_PERAM</name>
<gene>
    <name evidence="10" type="ORF">ANN_19788</name>
</gene>
<evidence type="ECO:0000256" key="5">
    <source>
        <dbReference type="ARBA" id="ARBA00023136"/>
    </source>
</evidence>
<keyword evidence="11" id="KW-1185">Reference proteome</keyword>
<evidence type="ECO:0000256" key="2">
    <source>
        <dbReference type="ARBA" id="ARBA00022475"/>
    </source>
</evidence>
<keyword evidence="5 8" id="KW-0472">Membrane</keyword>
<comment type="caution">
    <text evidence="10">The sequence shown here is derived from an EMBL/GenBank/DDBJ whole genome shotgun (WGS) entry which is preliminary data.</text>
</comment>
<evidence type="ECO:0000256" key="8">
    <source>
        <dbReference type="SAM" id="Phobius"/>
    </source>
</evidence>
<dbReference type="InterPro" id="IPR056198">
    <property type="entry name" value="LBD_receptor"/>
</dbReference>